<dbReference type="EMBL" id="UINC01022633">
    <property type="protein sequence ID" value="SVA92659.1"/>
    <property type="molecule type" value="Genomic_DNA"/>
</dbReference>
<sequence>MITDSLTTFTVEVDQKPIKAGIDPMHKFVDRDSDDNLVRVIIEDGKNNNNILN</sequence>
<gene>
    <name evidence="1" type="ORF">METZ01_LOCUS145513</name>
</gene>
<reference evidence="1" key="1">
    <citation type="submission" date="2018-05" db="EMBL/GenBank/DDBJ databases">
        <authorList>
            <person name="Lanie J.A."/>
            <person name="Ng W.-L."/>
            <person name="Kazmierczak K.M."/>
            <person name="Andrzejewski T.M."/>
            <person name="Davidsen T.M."/>
            <person name="Wayne K.J."/>
            <person name="Tettelin H."/>
            <person name="Glass J.I."/>
            <person name="Rusch D."/>
            <person name="Podicherti R."/>
            <person name="Tsui H.-C.T."/>
            <person name="Winkler M.E."/>
        </authorList>
    </citation>
    <scope>NUCLEOTIDE SEQUENCE</scope>
</reference>
<dbReference type="AlphaFoldDB" id="A0A381ZTY8"/>
<proteinExistence type="predicted"/>
<organism evidence="1">
    <name type="scientific">marine metagenome</name>
    <dbReference type="NCBI Taxonomy" id="408172"/>
    <lineage>
        <taxon>unclassified sequences</taxon>
        <taxon>metagenomes</taxon>
        <taxon>ecological metagenomes</taxon>
    </lineage>
</organism>
<name>A0A381ZTY8_9ZZZZ</name>
<protein>
    <submittedName>
        <fullName evidence="1">Uncharacterized protein</fullName>
    </submittedName>
</protein>
<evidence type="ECO:0000313" key="1">
    <source>
        <dbReference type="EMBL" id="SVA92659.1"/>
    </source>
</evidence>
<accession>A0A381ZTY8</accession>